<dbReference type="RefSeq" id="WP_369454325.1">
    <property type="nucleotide sequence ID" value="NZ_JBGCUO010000001.1"/>
</dbReference>
<dbReference type="InterPro" id="IPR003607">
    <property type="entry name" value="HD/PDEase_dom"/>
</dbReference>
<sequence>MNQEHPLSHAALRVALTHLLAGTTLAERLSRCGAEAQQLTGADRVELWLGRIDKHRSRYQFSLSPLADDTEAQHFDSAAAREQWLRQQWPTVIDPVGAVPAGQPTSPRAYRLARQDGTLLALVVVHDGDPIAAVDDPCWAALHTWLCLASLALDCLGQTEDSQQMLDAIVQVIARMVDEKSAHTFGHCQRVPLLTDLLLDAVQQDTGEYADVELDADQQQSLRLAAWLHDCGKLAVPDAILDKATKLHGVRDGLAEIDTRLAVLRAQQLAALPATAGQAARQTLKEQIQDDRDFLHQINLGSAPLSDADRRRIEALAALQWTDLDGQRRPLLSEREVALLCIPQGTLSAEERVIMNHHAQVTLNILEALPFPPRLAAVADYAASHHERPDGSGFPRGLCGDQLPLPSRMLAIADVFEALTASDRPYKRGLPLSQALAVMKNLRDRNQIDAGLYRLFIEAGVWRRYSEQMLPADQQDVTDVDPYR</sequence>
<dbReference type="SUPFAM" id="SSF109604">
    <property type="entry name" value="HD-domain/PDEase-like"/>
    <property type="match status" value="1"/>
</dbReference>
<dbReference type="CDD" id="cd00077">
    <property type="entry name" value="HDc"/>
    <property type="match status" value="1"/>
</dbReference>
<feature type="domain" description="HD-GYP" evidence="1">
    <location>
        <begin position="264"/>
        <end position="471"/>
    </location>
</feature>
<protein>
    <submittedName>
        <fullName evidence="2">HD-GYP domain-containing protein</fullName>
        <ecNumber evidence="2">3.1.4.-</ecNumber>
    </submittedName>
</protein>
<organism evidence="2 3">
    <name type="scientific">Isoalcanivorax beigongshangi</name>
    <dbReference type="NCBI Taxonomy" id="3238810"/>
    <lineage>
        <taxon>Bacteria</taxon>
        <taxon>Pseudomonadati</taxon>
        <taxon>Pseudomonadota</taxon>
        <taxon>Gammaproteobacteria</taxon>
        <taxon>Oceanospirillales</taxon>
        <taxon>Alcanivoracaceae</taxon>
        <taxon>Isoalcanivorax</taxon>
    </lineage>
</organism>
<dbReference type="PROSITE" id="PS51832">
    <property type="entry name" value="HD_GYP"/>
    <property type="match status" value="1"/>
</dbReference>
<keyword evidence="2" id="KW-0378">Hydrolase</keyword>
<dbReference type="PANTHER" id="PTHR45228:SF5">
    <property type="entry name" value="CYCLIC DI-GMP PHOSPHODIESTERASE VC_1348-RELATED"/>
    <property type="match status" value="1"/>
</dbReference>
<comment type="caution">
    <text evidence="2">The sequence shown here is derived from an EMBL/GenBank/DDBJ whole genome shotgun (WGS) entry which is preliminary data.</text>
</comment>
<keyword evidence="3" id="KW-1185">Reference proteome</keyword>
<reference evidence="2 3" key="1">
    <citation type="submission" date="2024-07" db="EMBL/GenBank/DDBJ databases">
        <authorList>
            <person name="Ren Q."/>
        </authorList>
    </citation>
    <scope>NUCLEOTIDE SEQUENCE [LARGE SCALE GENOMIC DNA]</scope>
    <source>
        <strain evidence="2 3">REN37</strain>
    </source>
</reference>
<dbReference type="Gene3D" id="1.10.3210.10">
    <property type="entry name" value="Hypothetical protein af1432"/>
    <property type="match status" value="2"/>
</dbReference>
<dbReference type="GO" id="GO:0016787">
    <property type="term" value="F:hydrolase activity"/>
    <property type="evidence" value="ECO:0007669"/>
    <property type="project" value="UniProtKB-KW"/>
</dbReference>
<evidence type="ECO:0000259" key="1">
    <source>
        <dbReference type="PROSITE" id="PS51832"/>
    </source>
</evidence>
<dbReference type="Proteomes" id="UP001562065">
    <property type="component" value="Unassembled WGS sequence"/>
</dbReference>
<dbReference type="InterPro" id="IPR052020">
    <property type="entry name" value="Cyclic_di-GMP/3'3'-cGAMP_PDE"/>
</dbReference>
<accession>A0ABV4AEX5</accession>
<gene>
    <name evidence="2" type="ORF">AB5I84_02870</name>
</gene>
<proteinExistence type="predicted"/>
<dbReference type="EC" id="3.1.4.-" evidence="2"/>
<dbReference type="EMBL" id="JBGCUO010000001">
    <property type="protein sequence ID" value="MEY1661087.1"/>
    <property type="molecule type" value="Genomic_DNA"/>
</dbReference>
<dbReference type="PANTHER" id="PTHR45228">
    <property type="entry name" value="CYCLIC DI-GMP PHOSPHODIESTERASE TM_0186-RELATED"/>
    <property type="match status" value="1"/>
</dbReference>
<evidence type="ECO:0000313" key="2">
    <source>
        <dbReference type="EMBL" id="MEY1661087.1"/>
    </source>
</evidence>
<name>A0ABV4AEX5_9GAMM</name>
<dbReference type="Pfam" id="PF13487">
    <property type="entry name" value="HD_5"/>
    <property type="match status" value="1"/>
</dbReference>
<dbReference type="InterPro" id="IPR037522">
    <property type="entry name" value="HD_GYP_dom"/>
</dbReference>
<evidence type="ECO:0000313" key="3">
    <source>
        <dbReference type="Proteomes" id="UP001562065"/>
    </source>
</evidence>